<dbReference type="Gene3D" id="3.30.565.10">
    <property type="entry name" value="Histidine kinase-like ATPase, C-terminal domain"/>
    <property type="match status" value="1"/>
</dbReference>
<reference evidence="9" key="1">
    <citation type="submission" date="2024-05" db="EMBL/GenBank/DDBJ databases">
        <authorList>
            <person name="Kim S."/>
            <person name="Heo J."/>
            <person name="Choi H."/>
            <person name="Choi Y."/>
            <person name="Kwon S.-W."/>
            <person name="Kim Y."/>
        </authorList>
    </citation>
    <scope>NUCLEOTIDE SEQUENCE</scope>
    <source>
        <strain evidence="9">KACC 23698</strain>
    </source>
</reference>
<evidence type="ECO:0000256" key="5">
    <source>
        <dbReference type="SAM" id="Coils"/>
    </source>
</evidence>
<comment type="catalytic activity">
    <reaction evidence="1">
        <text>ATP + protein L-histidine = ADP + protein N-phospho-L-histidine.</text>
        <dbReference type="EC" id="2.7.13.3"/>
    </reaction>
</comment>
<feature type="domain" description="Histidine kinase" evidence="6">
    <location>
        <begin position="321"/>
        <end position="540"/>
    </location>
</feature>
<evidence type="ECO:0000259" key="7">
    <source>
        <dbReference type="PROSITE" id="PS50110"/>
    </source>
</evidence>
<gene>
    <name evidence="9" type="ORF">ABEG18_10285</name>
</gene>
<dbReference type="InterPro" id="IPR013655">
    <property type="entry name" value="PAS_fold_3"/>
</dbReference>
<keyword evidence="3 4" id="KW-0597">Phosphoprotein</keyword>
<organism evidence="9">
    <name type="scientific">Alsobacter sp. KACC 23698</name>
    <dbReference type="NCBI Taxonomy" id="3149229"/>
    <lineage>
        <taxon>Bacteria</taxon>
        <taxon>Pseudomonadati</taxon>
        <taxon>Pseudomonadota</taxon>
        <taxon>Alphaproteobacteria</taxon>
        <taxon>Hyphomicrobiales</taxon>
        <taxon>Alsobacteraceae</taxon>
        <taxon>Alsobacter</taxon>
    </lineage>
</organism>
<proteinExistence type="predicted"/>
<dbReference type="NCBIfam" id="TIGR00229">
    <property type="entry name" value="sensory_box"/>
    <property type="match status" value="1"/>
</dbReference>
<dbReference type="GO" id="GO:0000155">
    <property type="term" value="F:phosphorelay sensor kinase activity"/>
    <property type="evidence" value="ECO:0007669"/>
    <property type="project" value="InterPro"/>
</dbReference>
<dbReference type="SMART" id="SM00388">
    <property type="entry name" value="HisKA"/>
    <property type="match status" value="1"/>
</dbReference>
<dbReference type="PANTHER" id="PTHR43065">
    <property type="entry name" value="SENSOR HISTIDINE KINASE"/>
    <property type="match status" value="1"/>
</dbReference>
<dbReference type="InterPro" id="IPR000014">
    <property type="entry name" value="PAS"/>
</dbReference>
<dbReference type="PROSITE" id="PS50110">
    <property type="entry name" value="RESPONSE_REGULATORY"/>
    <property type="match status" value="2"/>
</dbReference>
<dbReference type="InterPro" id="IPR036890">
    <property type="entry name" value="HATPase_C_sf"/>
</dbReference>
<evidence type="ECO:0000259" key="6">
    <source>
        <dbReference type="PROSITE" id="PS50109"/>
    </source>
</evidence>
<dbReference type="PROSITE" id="PS50113">
    <property type="entry name" value="PAC"/>
    <property type="match status" value="1"/>
</dbReference>
<dbReference type="InterPro" id="IPR000700">
    <property type="entry name" value="PAS-assoc_C"/>
</dbReference>
<evidence type="ECO:0000259" key="8">
    <source>
        <dbReference type="PROSITE" id="PS50113"/>
    </source>
</evidence>
<dbReference type="PRINTS" id="PR00344">
    <property type="entry name" value="BCTRLSENSOR"/>
</dbReference>
<dbReference type="InterPro" id="IPR011006">
    <property type="entry name" value="CheY-like_superfamily"/>
</dbReference>
<feature type="domain" description="Response regulatory" evidence="7">
    <location>
        <begin position="2"/>
        <end position="119"/>
    </location>
</feature>
<dbReference type="Gene3D" id="1.10.287.130">
    <property type="match status" value="1"/>
</dbReference>
<dbReference type="SUPFAM" id="SSF47384">
    <property type="entry name" value="Homodimeric domain of signal transducing histidine kinase"/>
    <property type="match status" value="1"/>
</dbReference>
<accession>A0AAU7JNS0</accession>
<dbReference type="EMBL" id="CP157484">
    <property type="protein sequence ID" value="XBO41729.1"/>
    <property type="molecule type" value="Genomic_DNA"/>
</dbReference>
<dbReference type="SMART" id="SM00086">
    <property type="entry name" value="PAC"/>
    <property type="match status" value="1"/>
</dbReference>
<feature type="coiled-coil region" evidence="5">
    <location>
        <begin position="271"/>
        <end position="305"/>
    </location>
</feature>
<dbReference type="CDD" id="cd00082">
    <property type="entry name" value="HisKA"/>
    <property type="match status" value="1"/>
</dbReference>
<evidence type="ECO:0000256" key="1">
    <source>
        <dbReference type="ARBA" id="ARBA00000085"/>
    </source>
</evidence>
<dbReference type="SUPFAM" id="SSF55874">
    <property type="entry name" value="ATPase domain of HSP90 chaperone/DNA topoisomerase II/histidine kinase"/>
    <property type="match status" value="1"/>
</dbReference>
<dbReference type="AlphaFoldDB" id="A0AAU7JNS0"/>
<dbReference type="CDD" id="cd00130">
    <property type="entry name" value="PAS"/>
    <property type="match status" value="1"/>
</dbReference>
<feature type="domain" description="Response regulatory" evidence="7">
    <location>
        <begin position="564"/>
        <end position="677"/>
    </location>
</feature>
<dbReference type="InterPro" id="IPR001610">
    <property type="entry name" value="PAC"/>
</dbReference>
<dbReference type="InterPro" id="IPR003594">
    <property type="entry name" value="HATPase_dom"/>
</dbReference>
<evidence type="ECO:0000256" key="2">
    <source>
        <dbReference type="ARBA" id="ARBA00012438"/>
    </source>
</evidence>
<dbReference type="InterPro" id="IPR005467">
    <property type="entry name" value="His_kinase_dom"/>
</dbReference>
<feature type="coiled-coil region" evidence="5">
    <location>
        <begin position="118"/>
        <end position="152"/>
    </location>
</feature>
<keyword evidence="5" id="KW-0175">Coiled coil</keyword>
<dbReference type="Gene3D" id="3.40.50.2300">
    <property type="match status" value="2"/>
</dbReference>
<dbReference type="Pfam" id="PF00072">
    <property type="entry name" value="Response_reg"/>
    <property type="match status" value="2"/>
</dbReference>
<dbReference type="InterPro" id="IPR001789">
    <property type="entry name" value="Sig_transdc_resp-reg_receiver"/>
</dbReference>
<dbReference type="InterPro" id="IPR036097">
    <property type="entry name" value="HisK_dim/P_sf"/>
</dbReference>
<dbReference type="PANTHER" id="PTHR43065:SF42">
    <property type="entry name" value="TWO-COMPONENT SENSOR PPRA"/>
    <property type="match status" value="1"/>
</dbReference>
<dbReference type="InterPro" id="IPR003661">
    <property type="entry name" value="HisK_dim/P_dom"/>
</dbReference>
<dbReference type="InterPro" id="IPR035965">
    <property type="entry name" value="PAS-like_dom_sf"/>
</dbReference>
<dbReference type="RefSeq" id="WP_406858583.1">
    <property type="nucleotide sequence ID" value="NZ_CP157484.1"/>
</dbReference>
<name>A0AAU7JNS0_9HYPH</name>
<dbReference type="Pfam" id="PF08447">
    <property type="entry name" value="PAS_3"/>
    <property type="match status" value="1"/>
</dbReference>
<dbReference type="PROSITE" id="PS50109">
    <property type="entry name" value="HIS_KIN"/>
    <property type="match status" value="1"/>
</dbReference>
<dbReference type="SMART" id="SM00387">
    <property type="entry name" value="HATPase_c"/>
    <property type="match status" value="1"/>
</dbReference>
<feature type="modified residue" description="4-aspartylphosphate" evidence="4">
    <location>
        <position position="51"/>
    </location>
</feature>
<dbReference type="Pfam" id="PF00512">
    <property type="entry name" value="HisKA"/>
    <property type="match status" value="1"/>
</dbReference>
<evidence type="ECO:0000256" key="4">
    <source>
        <dbReference type="PROSITE-ProRule" id="PRU00169"/>
    </source>
</evidence>
<evidence type="ECO:0000313" key="9">
    <source>
        <dbReference type="EMBL" id="XBO41729.1"/>
    </source>
</evidence>
<sequence length="686" mass="74300">MNILLVDDQPSKILSHEVILAELGENLITATSPREVFEHLLRSEVAVVLMDVQMPELDGFELAAMIREHPRYEKIAIIFVSAIHLTDLDRLRGYAAGAVDYVPVPVVPEVLRAKVRVFVDLYRKTRQLERMNEELERRVAERTAELEASTRRLTESEQRRSLAMAAGSMGSWDWNVATGDYAWDAGQYRIYGVDPAQFRPTRETVAALVHPDDRAAVRRATGDALRSGRTSRAEFRIVRPDRQVRWCITSGATTFDADGRPVRMSGVTYDITERKLAEEALERLNEELERRIEERTREREMALAQLFEAQKMDTIGQLTGGVAHDFNNLLMAVLGSLELLRKRVVDERSLRLLDNASEGAKRGAALTKRLLAFARRQELKPEVVDVAALVCGIEDLLRRALGPSVRLTTDFPDGLPAIQADVNQLELALLNLAVNARDAMPDGGLLSISATVVDAARTGFDRLRPGEYLCIAVADTGSGMDAATLAKAAEPFFTTKGPGKGTGLGLSMVHGMAGQSGGALHLVSEPGEGTTVRIYLPLAAPELAVAEPAPAPGPSFRPDLPRLTILVVDDDELVRTGAVAMLEDMGHHVVEAASGGQALSALEARGGAVDLVVTDHAMPGMTGAELVRVLGERYPGLPTILASGYAETPVGAGAIADVRLAKPFTQDEIASAMERAIAAGSRLAQG</sequence>
<dbReference type="Gene3D" id="2.10.70.100">
    <property type="match status" value="1"/>
</dbReference>
<feature type="modified residue" description="4-aspartylphosphate" evidence="4">
    <location>
        <position position="615"/>
    </location>
</feature>
<dbReference type="SMART" id="SM00448">
    <property type="entry name" value="REC"/>
    <property type="match status" value="2"/>
</dbReference>
<dbReference type="EC" id="2.7.13.3" evidence="2"/>
<dbReference type="Gene3D" id="3.30.450.20">
    <property type="entry name" value="PAS domain"/>
    <property type="match status" value="1"/>
</dbReference>
<dbReference type="SUPFAM" id="SSF52172">
    <property type="entry name" value="CheY-like"/>
    <property type="match status" value="2"/>
</dbReference>
<dbReference type="SUPFAM" id="SSF55785">
    <property type="entry name" value="PYP-like sensor domain (PAS domain)"/>
    <property type="match status" value="1"/>
</dbReference>
<evidence type="ECO:0000256" key="3">
    <source>
        <dbReference type="ARBA" id="ARBA00022553"/>
    </source>
</evidence>
<dbReference type="Pfam" id="PF02518">
    <property type="entry name" value="HATPase_c"/>
    <property type="match status" value="1"/>
</dbReference>
<dbReference type="InterPro" id="IPR004358">
    <property type="entry name" value="Sig_transdc_His_kin-like_C"/>
</dbReference>
<feature type="domain" description="PAC" evidence="8">
    <location>
        <begin position="231"/>
        <end position="283"/>
    </location>
</feature>
<protein>
    <recommendedName>
        <fullName evidence="2">histidine kinase</fullName>
        <ecNumber evidence="2">2.7.13.3</ecNumber>
    </recommendedName>
</protein>